<accession>A0ABT7FFR2</accession>
<dbReference type="Gene3D" id="3.10.180.10">
    <property type="entry name" value="2,3-Dihydroxybiphenyl 1,2-Dioxygenase, domain 1"/>
    <property type="match status" value="1"/>
</dbReference>
<dbReference type="Proteomes" id="UP001227126">
    <property type="component" value="Unassembled WGS sequence"/>
</dbReference>
<name>A0ABT7FFR2_9RHOB</name>
<dbReference type="PROSITE" id="PS51819">
    <property type="entry name" value="VOC"/>
    <property type="match status" value="1"/>
</dbReference>
<evidence type="ECO:0000259" key="1">
    <source>
        <dbReference type="PROSITE" id="PS51819"/>
    </source>
</evidence>
<dbReference type="InterPro" id="IPR037523">
    <property type="entry name" value="VOC_core"/>
</dbReference>
<sequence>MKLTLHHINLCTENVPRMDAFYRDVLGLDRESGGLPVLEKEKGYAGDVAFVTDGRVQTHLAQRDVRAGFSTGQIVNPVSHGHIAYRTDDIAAFKAHLDSQGVPYSDWGNRAVAGWHQIFFYDPDGNVIEVHQVAAD</sequence>
<organism evidence="2 3">
    <name type="scientific">Sedimentitalea xiamensis</name>
    <dbReference type="NCBI Taxonomy" id="3050037"/>
    <lineage>
        <taxon>Bacteria</taxon>
        <taxon>Pseudomonadati</taxon>
        <taxon>Pseudomonadota</taxon>
        <taxon>Alphaproteobacteria</taxon>
        <taxon>Rhodobacterales</taxon>
        <taxon>Paracoccaceae</taxon>
        <taxon>Sedimentitalea</taxon>
    </lineage>
</organism>
<proteinExistence type="predicted"/>
<dbReference type="PANTHER" id="PTHR21366">
    <property type="entry name" value="GLYOXALASE FAMILY PROTEIN"/>
    <property type="match status" value="1"/>
</dbReference>
<dbReference type="InterPro" id="IPR050383">
    <property type="entry name" value="GlyoxalaseI/FosfomycinResist"/>
</dbReference>
<dbReference type="SUPFAM" id="SSF54593">
    <property type="entry name" value="Glyoxalase/Bleomycin resistance protein/Dihydroxybiphenyl dioxygenase"/>
    <property type="match status" value="1"/>
</dbReference>
<dbReference type="RefSeq" id="WP_284485603.1">
    <property type="nucleotide sequence ID" value="NZ_JASNJE010000011.1"/>
</dbReference>
<dbReference type="InterPro" id="IPR029068">
    <property type="entry name" value="Glyas_Bleomycin-R_OHBP_Dase"/>
</dbReference>
<protein>
    <submittedName>
        <fullName evidence="2">VOC family protein</fullName>
    </submittedName>
</protein>
<dbReference type="EMBL" id="JASNJE010000011">
    <property type="protein sequence ID" value="MDK3073664.1"/>
    <property type="molecule type" value="Genomic_DNA"/>
</dbReference>
<gene>
    <name evidence="2" type="ORF">QO034_11120</name>
</gene>
<comment type="caution">
    <text evidence="2">The sequence shown here is derived from an EMBL/GenBank/DDBJ whole genome shotgun (WGS) entry which is preliminary data.</text>
</comment>
<evidence type="ECO:0000313" key="3">
    <source>
        <dbReference type="Proteomes" id="UP001227126"/>
    </source>
</evidence>
<evidence type="ECO:0000313" key="2">
    <source>
        <dbReference type="EMBL" id="MDK3073664.1"/>
    </source>
</evidence>
<dbReference type="InterPro" id="IPR004360">
    <property type="entry name" value="Glyas_Fos-R_dOase_dom"/>
</dbReference>
<dbReference type="Pfam" id="PF00903">
    <property type="entry name" value="Glyoxalase"/>
    <property type="match status" value="1"/>
</dbReference>
<feature type="domain" description="VOC" evidence="1">
    <location>
        <begin position="4"/>
        <end position="133"/>
    </location>
</feature>
<reference evidence="2 3" key="1">
    <citation type="submission" date="2023-05" db="EMBL/GenBank/DDBJ databases">
        <title>Sedimentitalea sp. nov. JM2-8.</title>
        <authorList>
            <person name="Huang J."/>
        </authorList>
    </citation>
    <scope>NUCLEOTIDE SEQUENCE [LARGE SCALE GENOMIC DNA]</scope>
    <source>
        <strain evidence="2 3">JM2-8</strain>
    </source>
</reference>
<keyword evidence="3" id="KW-1185">Reference proteome</keyword>